<gene>
    <name evidence="3" type="ORF">LMG21510_02410</name>
</gene>
<sequence>MPSFFGSRLLARLLCLTSCAVALAACASRPMIDPGAPPNAGPQGAPGTEQGCEANKMSDDALVGKPEAEAVALLKGCPWRIGQRDAQQYPGTMDYNPDRRTLGIAGGIVVWVRRG</sequence>
<evidence type="ECO:0000256" key="2">
    <source>
        <dbReference type="SAM" id="SignalP"/>
    </source>
</evidence>
<organism evidence="3 4">
    <name type="scientific">Cupriavidus respiraculi</name>
    <dbReference type="NCBI Taxonomy" id="195930"/>
    <lineage>
        <taxon>Bacteria</taxon>
        <taxon>Pseudomonadati</taxon>
        <taxon>Pseudomonadota</taxon>
        <taxon>Betaproteobacteria</taxon>
        <taxon>Burkholderiales</taxon>
        <taxon>Burkholderiaceae</taxon>
        <taxon>Cupriavidus</taxon>
    </lineage>
</organism>
<feature type="signal peptide" evidence="2">
    <location>
        <begin position="1"/>
        <end position="24"/>
    </location>
</feature>
<feature type="chain" id="PRO_5047122056" description="Lipoprotein" evidence="2">
    <location>
        <begin position="25"/>
        <end position="115"/>
    </location>
</feature>
<dbReference type="RefSeq" id="WP_222201593.1">
    <property type="nucleotide sequence ID" value="NZ_CAJZAH010000002.1"/>
</dbReference>
<keyword evidence="4" id="KW-1185">Reference proteome</keyword>
<accession>A0ABM8X274</accession>
<evidence type="ECO:0000256" key="1">
    <source>
        <dbReference type="SAM" id="MobiDB-lite"/>
    </source>
</evidence>
<dbReference type="Proteomes" id="UP000721236">
    <property type="component" value="Unassembled WGS sequence"/>
</dbReference>
<evidence type="ECO:0000313" key="4">
    <source>
        <dbReference type="Proteomes" id="UP000721236"/>
    </source>
</evidence>
<evidence type="ECO:0008006" key="5">
    <source>
        <dbReference type="Google" id="ProtNLM"/>
    </source>
</evidence>
<name>A0ABM8X274_9BURK</name>
<evidence type="ECO:0000313" key="3">
    <source>
        <dbReference type="EMBL" id="CAG9173987.1"/>
    </source>
</evidence>
<proteinExistence type="predicted"/>
<protein>
    <recommendedName>
        <fullName evidence="5">Lipoprotein</fullName>
    </recommendedName>
</protein>
<reference evidence="3 4" key="1">
    <citation type="submission" date="2021-08" db="EMBL/GenBank/DDBJ databases">
        <authorList>
            <person name="Peeters C."/>
        </authorList>
    </citation>
    <scope>NUCLEOTIDE SEQUENCE [LARGE SCALE GENOMIC DNA]</scope>
    <source>
        <strain evidence="3 4">LMG 21510</strain>
    </source>
</reference>
<dbReference type="EMBL" id="CAJZAH010000002">
    <property type="protein sequence ID" value="CAG9173987.1"/>
    <property type="molecule type" value="Genomic_DNA"/>
</dbReference>
<feature type="region of interest" description="Disordered" evidence="1">
    <location>
        <begin position="31"/>
        <end position="54"/>
    </location>
</feature>
<keyword evidence="2" id="KW-0732">Signal</keyword>
<comment type="caution">
    <text evidence="3">The sequence shown here is derived from an EMBL/GenBank/DDBJ whole genome shotgun (WGS) entry which is preliminary data.</text>
</comment>